<feature type="domain" description="Secretion system C-terminal sorting" evidence="3">
    <location>
        <begin position="640"/>
        <end position="708"/>
    </location>
</feature>
<accession>A0A444WIQ1</accession>
<evidence type="ECO:0000313" key="6">
    <source>
        <dbReference type="Proteomes" id="UP000289775"/>
    </source>
</evidence>
<dbReference type="RefSeq" id="WP_129749338.1">
    <property type="nucleotide sequence ID" value="NZ_JUIW01000001.1"/>
</dbReference>
<dbReference type="Proteomes" id="UP000289775">
    <property type="component" value="Unassembled WGS sequence"/>
</dbReference>
<dbReference type="InterPro" id="IPR055353">
    <property type="entry name" value="DUF7619"/>
</dbReference>
<dbReference type="EMBL" id="JUIW01000001">
    <property type="protein sequence ID" value="RYJ45562.1"/>
    <property type="molecule type" value="Genomic_DNA"/>
</dbReference>
<evidence type="ECO:0000313" key="5">
    <source>
        <dbReference type="EMBL" id="RYJ45562.1"/>
    </source>
</evidence>
<feature type="chain" id="PRO_5019362441" evidence="2">
    <location>
        <begin position="19"/>
        <end position="710"/>
    </location>
</feature>
<reference evidence="5 6" key="1">
    <citation type="submission" date="2014-12" db="EMBL/GenBank/DDBJ databases">
        <title>Genome sequence of Flavobacterium beibuense RSKm HC5.</title>
        <authorList>
            <person name="Kim J.F."/>
            <person name="Song J.Y."/>
            <person name="Kwak M.-J."/>
            <person name="Lee S.-W."/>
        </authorList>
    </citation>
    <scope>NUCLEOTIDE SEQUENCE [LARGE SCALE GENOMIC DNA]</scope>
    <source>
        <strain evidence="5 6">RSKm HC5</strain>
    </source>
</reference>
<proteinExistence type="predicted"/>
<feature type="domain" description="DUF7619" evidence="4">
    <location>
        <begin position="495"/>
        <end position="621"/>
    </location>
</feature>
<evidence type="ECO:0000256" key="1">
    <source>
        <dbReference type="ARBA" id="ARBA00022729"/>
    </source>
</evidence>
<keyword evidence="6" id="KW-1185">Reference proteome</keyword>
<organism evidence="5 6">
    <name type="scientific">Flavobacterium beibuense</name>
    <dbReference type="NCBI Taxonomy" id="657326"/>
    <lineage>
        <taxon>Bacteria</taxon>
        <taxon>Pseudomonadati</taxon>
        <taxon>Bacteroidota</taxon>
        <taxon>Flavobacteriia</taxon>
        <taxon>Flavobacteriales</taxon>
        <taxon>Flavobacteriaceae</taxon>
        <taxon>Flavobacterium</taxon>
    </lineage>
</organism>
<dbReference type="InterPro" id="IPR026444">
    <property type="entry name" value="Secre_tail"/>
</dbReference>
<evidence type="ECO:0000256" key="2">
    <source>
        <dbReference type="SAM" id="SignalP"/>
    </source>
</evidence>
<dbReference type="InterPro" id="IPR032675">
    <property type="entry name" value="LRR_dom_sf"/>
</dbReference>
<dbReference type="NCBIfam" id="TIGR04183">
    <property type="entry name" value="Por_Secre_tail"/>
    <property type="match status" value="1"/>
</dbReference>
<evidence type="ECO:0000259" key="4">
    <source>
        <dbReference type="Pfam" id="PF24595"/>
    </source>
</evidence>
<dbReference type="OrthoDB" id="1110367at2"/>
<feature type="signal peptide" evidence="2">
    <location>
        <begin position="1"/>
        <end position="18"/>
    </location>
</feature>
<dbReference type="Pfam" id="PF18962">
    <property type="entry name" value="Por_Secre_tail"/>
    <property type="match status" value="1"/>
</dbReference>
<evidence type="ECO:0000259" key="3">
    <source>
        <dbReference type="Pfam" id="PF18962"/>
    </source>
</evidence>
<keyword evidence="1 2" id="KW-0732">Signal</keyword>
<name>A0A444WIQ1_9FLAO</name>
<dbReference type="Gene3D" id="3.80.10.10">
    <property type="entry name" value="Ribonuclease Inhibitor"/>
    <property type="match status" value="1"/>
</dbReference>
<dbReference type="SUPFAM" id="SSF52058">
    <property type="entry name" value="L domain-like"/>
    <property type="match status" value="1"/>
</dbReference>
<sequence length="710" mass="77732">MKKKLLYLLLLFSGIVSAQIVNIPDINFKNKLLSASISNDVAKDVNGNSIVIDVNNDYEIQVSEALLVWELNLFGAGITDATGLEYFTNLRSLECSNNSGLTSLDLTSLINLEGFDCDAGTGLEFLSFAGLSNLQTVYISDTNLETINLTGTIGMQEFVLEDVPVSNLDFSYITDLTKLELYNTNLINIDLSNSSFLPLLKCIGNNLLETINLKNGNSFYVGLGSDISDNPNLNFICVDEGEESLVEGFIGSGNNPSYSSYCSFTPGGDYNIITGNAVFDADSDGCGPEDFPYPFVKLSINDDAEEGYVFTNTNGEYSFYTQEGDFTVTPEFEDDWFTVTPASVNFPVVDGSVSVQNFCIAPNGVHNDVEVVMVPVVPAMPGFDAVYKIVYKNKGNQIASGTVGCAWDYQILTPVALEPMADDIGLGIYGWNYSNLQPFENREILMTLHVNSPTDEPAVYIDDVLPFTANINGGTDENPGDNEYVFNQIVIGAYDPNNIICIEGETASVDDIGNYLHYVVNFENTGTAAASFVVVKHIINETDFDISSLQILNSSHQVEARITGNVIEFIFANINLNALDHGNILFKLKSKADLAEGDQVMNQANIYFDYNSPVETNEAITEFAGILGTGEFIQDTSVKVYPNPATDMITIMADANLQSISLYDIQGRLLQTQLVNNKETKLNISDRQKGIYLLKITSDKGVKVEKIVKE</sequence>
<dbReference type="Pfam" id="PF24595">
    <property type="entry name" value="DUF7619"/>
    <property type="match status" value="1"/>
</dbReference>
<gene>
    <name evidence="5" type="ORF">NU09_0154</name>
</gene>
<protein>
    <submittedName>
        <fullName evidence="5">Internalin-related protein</fullName>
    </submittedName>
</protein>
<dbReference type="AlphaFoldDB" id="A0A444WIQ1"/>
<comment type="caution">
    <text evidence="5">The sequence shown here is derived from an EMBL/GenBank/DDBJ whole genome shotgun (WGS) entry which is preliminary data.</text>
</comment>